<keyword evidence="1" id="KW-0678">Repressor</keyword>
<keyword evidence="2" id="KW-0805">Transcription regulation</keyword>
<dbReference type="GO" id="GO:0043565">
    <property type="term" value="F:sequence-specific DNA binding"/>
    <property type="evidence" value="ECO:0007669"/>
    <property type="project" value="InterPro"/>
</dbReference>
<dbReference type="InterPro" id="IPR014710">
    <property type="entry name" value="RmlC-like_jellyroll"/>
</dbReference>
<dbReference type="Proteomes" id="UP000541535">
    <property type="component" value="Unassembled WGS sequence"/>
</dbReference>
<evidence type="ECO:0000313" key="7">
    <source>
        <dbReference type="EMBL" id="MBB3121652.1"/>
    </source>
</evidence>
<dbReference type="SUPFAM" id="SSF46689">
    <property type="entry name" value="Homeodomain-like"/>
    <property type="match status" value="1"/>
</dbReference>
<dbReference type="PRINTS" id="PR00032">
    <property type="entry name" value="HTHARAC"/>
</dbReference>
<dbReference type="InterPro" id="IPR003313">
    <property type="entry name" value="AraC-bd"/>
</dbReference>
<sequence length="264" mass="29195">MAITILNNTAGYPSCYDPDAGRPVTLIGRDLQTNEYMSAHKHEWGQVTYALEGVLRVTANNSSWIVPPQRAIWVAPHVVHEVTVLERTRLRPVRVLAARAPFAGDECRVLQVAPLLRELILALEQIGDQPPTPRYRLLAELILDELGRAATRPIRVPLPSDKRLKALCDSLMADPGSTQTLEEWAPQVGASERTLARLFERELGLSFGQWRQQVRLAHAAPLIARGLPLAQVAEQLGYASQSAFSAMFKKTFGLSPSAFFATQV</sequence>
<evidence type="ECO:0000256" key="1">
    <source>
        <dbReference type="ARBA" id="ARBA00022491"/>
    </source>
</evidence>
<comment type="caution">
    <text evidence="7">The sequence shown here is derived from an EMBL/GenBank/DDBJ whole genome shotgun (WGS) entry which is preliminary data.</text>
</comment>
<keyword evidence="8" id="KW-1185">Reference proteome</keyword>
<dbReference type="Pfam" id="PF12833">
    <property type="entry name" value="HTH_18"/>
    <property type="match status" value="1"/>
</dbReference>
<gene>
    <name evidence="7" type="ORF">FHS03_004730</name>
</gene>
<reference evidence="7 8" key="1">
    <citation type="submission" date="2020-08" db="EMBL/GenBank/DDBJ databases">
        <title>Genomic Encyclopedia of Type Strains, Phase III (KMG-III): the genomes of soil and plant-associated and newly described type strains.</title>
        <authorList>
            <person name="Whitman W."/>
        </authorList>
    </citation>
    <scope>NUCLEOTIDE SEQUENCE [LARGE SCALE GENOMIC DNA]</scope>
    <source>
        <strain evidence="7 8">CECT 8897</strain>
    </source>
</reference>
<dbReference type="CDD" id="cd06124">
    <property type="entry name" value="cupin_NimR-like_N"/>
    <property type="match status" value="1"/>
</dbReference>
<name>A0A7W5BEG5_9BURK</name>
<dbReference type="PANTHER" id="PTHR11019:SF159">
    <property type="entry name" value="TRANSCRIPTIONAL REGULATOR-RELATED"/>
    <property type="match status" value="1"/>
</dbReference>
<protein>
    <submittedName>
        <fullName evidence="7">AraC-like DNA-binding protein</fullName>
    </submittedName>
</protein>
<evidence type="ECO:0000256" key="2">
    <source>
        <dbReference type="ARBA" id="ARBA00023015"/>
    </source>
</evidence>
<dbReference type="InterPro" id="IPR011051">
    <property type="entry name" value="RmlC_Cupin_sf"/>
</dbReference>
<proteinExistence type="predicted"/>
<dbReference type="RefSeq" id="WP_183443351.1">
    <property type="nucleotide sequence ID" value="NZ_JACHXD010000018.1"/>
</dbReference>
<dbReference type="GO" id="GO:0003700">
    <property type="term" value="F:DNA-binding transcription factor activity"/>
    <property type="evidence" value="ECO:0007669"/>
    <property type="project" value="InterPro"/>
</dbReference>
<dbReference type="PROSITE" id="PS00041">
    <property type="entry name" value="HTH_ARAC_FAMILY_1"/>
    <property type="match status" value="1"/>
</dbReference>
<dbReference type="Gene3D" id="1.10.10.60">
    <property type="entry name" value="Homeodomain-like"/>
    <property type="match status" value="1"/>
</dbReference>
<evidence type="ECO:0000256" key="5">
    <source>
        <dbReference type="ARBA" id="ARBA00023163"/>
    </source>
</evidence>
<evidence type="ECO:0000259" key="6">
    <source>
        <dbReference type="PROSITE" id="PS01124"/>
    </source>
</evidence>
<dbReference type="SMART" id="SM00342">
    <property type="entry name" value="HTH_ARAC"/>
    <property type="match status" value="1"/>
</dbReference>
<keyword evidence="3 7" id="KW-0238">DNA-binding</keyword>
<keyword evidence="5" id="KW-0804">Transcription</keyword>
<dbReference type="SUPFAM" id="SSF51182">
    <property type="entry name" value="RmlC-like cupins"/>
    <property type="match status" value="1"/>
</dbReference>
<dbReference type="AlphaFoldDB" id="A0A7W5BEG5"/>
<dbReference type="PANTHER" id="PTHR11019">
    <property type="entry name" value="HTH-TYPE TRANSCRIPTIONAL REGULATOR NIMR"/>
    <property type="match status" value="1"/>
</dbReference>
<evidence type="ECO:0000313" key="8">
    <source>
        <dbReference type="Proteomes" id="UP000541535"/>
    </source>
</evidence>
<dbReference type="InterPro" id="IPR018060">
    <property type="entry name" value="HTH_AraC"/>
</dbReference>
<dbReference type="Pfam" id="PF02311">
    <property type="entry name" value="AraC_binding"/>
    <property type="match status" value="1"/>
</dbReference>
<dbReference type="FunFam" id="1.10.10.60:FF:000132">
    <property type="entry name" value="AraC family transcriptional regulator"/>
    <property type="match status" value="1"/>
</dbReference>
<dbReference type="EMBL" id="JACHXD010000018">
    <property type="protein sequence ID" value="MBB3121652.1"/>
    <property type="molecule type" value="Genomic_DNA"/>
</dbReference>
<dbReference type="InterPro" id="IPR009057">
    <property type="entry name" value="Homeodomain-like_sf"/>
</dbReference>
<dbReference type="InterPro" id="IPR018062">
    <property type="entry name" value="HTH_AraC-typ_CS"/>
</dbReference>
<organism evidence="7 8">
    <name type="scientific">Pseudoduganella violacea</name>
    <dbReference type="NCBI Taxonomy" id="1715466"/>
    <lineage>
        <taxon>Bacteria</taxon>
        <taxon>Pseudomonadati</taxon>
        <taxon>Pseudomonadota</taxon>
        <taxon>Betaproteobacteria</taxon>
        <taxon>Burkholderiales</taxon>
        <taxon>Oxalobacteraceae</taxon>
        <taxon>Telluria group</taxon>
        <taxon>Pseudoduganella</taxon>
    </lineage>
</organism>
<dbReference type="Gene3D" id="2.60.120.10">
    <property type="entry name" value="Jelly Rolls"/>
    <property type="match status" value="1"/>
</dbReference>
<keyword evidence="4" id="KW-0010">Activator</keyword>
<accession>A0A7W5BEG5</accession>
<feature type="domain" description="HTH araC/xylS-type" evidence="6">
    <location>
        <begin position="162"/>
        <end position="262"/>
    </location>
</feature>
<dbReference type="InterPro" id="IPR020449">
    <property type="entry name" value="Tscrpt_reg_AraC-type_HTH"/>
</dbReference>
<evidence type="ECO:0000256" key="4">
    <source>
        <dbReference type="ARBA" id="ARBA00023159"/>
    </source>
</evidence>
<evidence type="ECO:0000256" key="3">
    <source>
        <dbReference type="ARBA" id="ARBA00023125"/>
    </source>
</evidence>
<dbReference type="PROSITE" id="PS01124">
    <property type="entry name" value="HTH_ARAC_FAMILY_2"/>
    <property type="match status" value="1"/>
</dbReference>